<proteinExistence type="predicted"/>
<evidence type="ECO:0000313" key="1">
    <source>
        <dbReference type="EMBL" id="KAJ7544912.1"/>
    </source>
</evidence>
<sequence>MSESNHVGASEKVGILMNAMGDSNHVGFSEKVGISMNAGAVFVLESKGTWLHAAYHLTTSVAGPGIISLPFAFATLGWGPGAVALIVGAAVTFYGYNLLSRVLEESESRGRRHLRYRELAADILGRHWSTFFITPLQFSVCLGATVFSALLCGQSLKGMYSAVNPTGGLKLYHFIIFVSIVIMIFSQMPSFHSLRYFTFISSLLALIYSLCIVCGSVIAGHSTHAPTKNYSLSGYSSADKLFNAFNGLSVIATAYGTSIIPEIQATVAPPVGYKMYKALLLCYAVVLSTFFPVAISGYWAFGNQAVGNVFQNLSPNSGPSLVPNWLLFVALISVTLQLLAIALVYAQPTFEVIEGRWSDVKSDKFSLRNVLPRVIMRSMFVAVGGVIAAMIPFFGDLNALVGAVAFIPLDFILPFVLYNAMFKPSPKTLLFWIHASIIVVSLLVSVIGCIAAVRHIVQDASTYKLFANVSS</sequence>
<accession>A0ACC2CSI0</accession>
<keyword evidence="2" id="KW-1185">Reference proteome</keyword>
<protein>
    <submittedName>
        <fullName evidence="1">Uncharacterized protein</fullName>
    </submittedName>
</protein>
<reference evidence="2" key="1">
    <citation type="journal article" date="2024" name="Proc. Natl. Acad. Sci. U.S.A.">
        <title>Extraordinary preservation of gene collinearity over three hundred million years revealed in homosporous lycophytes.</title>
        <authorList>
            <person name="Li C."/>
            <person name="Wickell D."/>
            <person name="Kuo L.Y."/>
            <person name="Chen X."/>
            <person name="Nie B."/>
            <person name="Liao X."/>
            <person name="Peng D."/>
            <person name="Ji J."/>
            <person name="Jenkins J."/>
            <person name="Williams M."/>
            <person name="Shu S."/>
            <person name="Plott C."/>
            <person name="Barry K."/>
            <person name="Rajasekar S."/>
            <person name="Grimwood J."/>
            <person name="Han X."/>
            <person name="Sun S."/>
            <person name="Hou Z."/>
            <person name="He W."/>
            <person name="Dai G."/>
            <person name="Sun C."/>
            <person name="Schmutz J."/>
            <person name="Leebens-Mack J.H."/>
            <person name="Li F.W."/>
            <person name="Wang L."/>
        </authorList>
    </citation>
    <scope>NUCLEOTIDE SEQUENCE [LARGE SCALE GENOMIC DNA]</scope>
    <source>
        <strain evidence="2">cv. PW_Plant_1</strain>
    </source>
</reference>
<evidence type="ECO:0000313" key="2">
    <source>
        <dbReference type="Proteomes" id="UP001162992"/>
    </source>
</evidence>
<name>A0ACC2CSI0_DIPCM</name>
<comment type="caution">
    <text evidence="1">The sequence shown here is derived from an EMBL/GenBank/DDBJ whole genome shotgun (WGS) entry which is preliminary data.</text>
</comment>
<dbReference type="EMBL" id="CM055100">
    <property type="protein sequence ID" value="KAJ7544912.1"/>
    <property type="molecule type" value="Genomic_DNA"/>
</dbReference>
<dbReference type="Proteomes" id="UP001162992">
    <property type="component" value="Chromosome 9"/>
</dbReference>
<gene>
    <name evidence="1" type="ORF">O6H91_09G098700</name>
</gene>
<organism evidence="1 2">
    <name type="scientific">Diphasiastrum complanatum</name>
    <name type="common">Issler's clubmoss</name>
    <name type="synonym">Lycopodium complanatum</name>
    <dbReference type="NCBI Taxonomy" id="34168"/>
    <lineage>
        <taxon>Eukaryota</taxon>
        <taxon>Viridiplantae</taxon>
        <taxon>Streptophyta</taxon>
        <taxon>Embryophyta</taxon>
        <taxon>Tracheophyta</taxon>
        <taxon>Lycopodiopsida</taxon>
        <taxon>Lycopodiales</taxon>
        <taxon>Lycopodiaceae</taxon>
        <taxon>Lycopodioideae</taxon>
        <taxon>Diphasiastrum</taxon>
    </lineage>
</organism>